<protein>
    <submittedName>
        <fullName evidence="2">Uncharacterized protein</fullName>
    </submittedName>
</protein>
<feature type="transmembrane region" description="Helical" evidence="1">
    <location>
        <begin position="43"/>
        <end position="62"/>
    </location>
</feature>
<keyword evidence="3" id="KW-1185">Reference proteome</keyword>
<sequence length="78" mass="8757">MTVSITGCELRSVSQHLKSGEHEWPLLARLSSPPDSTVEISCHLLLISLIDLLLIHLCLTTVSKTHTKYMKKVGYRIN</sequence>
<evidence type="ECO:0000313" key="2">
    <source>
        <dbReference type="EMBL" id="CAK6963306.1"/>
    </source>
</evidence>
<accession>A0AAV1NUW7</accession>
<reference evidence="2 3" key="1">
    <citation type="submission" date="2024-01" db="EMBL/GenBank/DDBJ databases">
        <authorList>
            <person name="Alioto T."/>
            <person name="Alioto T."/>
            <person name="Gomez Garrido J."/>
        </authorList>
    </citation>
    <scope>NUCLEOTIDE SEQUENCE [LARGE SCALE GENOMIC DNA]</scope>
</reference>
<dbReference type="Proteomes" id="UP001314229">
    <property type="component" value="Unassembled WGS sequence"/>
</dbReference>
<keyword evidence="1" id="KW-1133">Transmembrane helix</keyword>
<name>A0AAV1NUW7_SCOSC</name>
<gene>
    <name evidence="2" type="ORF">FSCOSCO3_A001173</name>
</gene>
<proteinExistence type="predicted"/>
<organism evidence="2 3">
    <name type="scientific">Scomber scombrus</name>
    <name type="common">Atlantic mackerel</name>
    <name type="synonym">Scomber vernalis</name>
    <dbReference type="NCBI Taxonomy" id="13677"/>
    <lineage>
        <taxon>Eukaryota</taxon>
        <taxon>Metazoa</taxon>
        <taxon>Chordata</taxon>
        <taxon>Craniata</taxon>
        <taxon>Vertebrata</taxon>
        <taxon>Euteleostomi</taxon>
        <taxon>Actinopterygii</taxon>
        <taxon>Neopterygii</taxon>
        <taxon>Teleostei</taxon>
        <taxon>Neoteleostei</taxon>
        <taxon>Acanthomorphata</taxon>
        <taxon>Pelagiaria</taxon>
        <taxon>Scombriformes</taxon>
        <taxon>Scombridae</taxon>
        <taxon>Scomber</taxon>
    </lineage>
</organism>
<keyword evidence="1" id="KW-0812">Transmembrane</keyword>
<keyword evidence="1" id="KW-0472">Membrane</keyword>
<evidence type="ECO:0000256" key="1">
    <source>
        <dbReference type="SAM" id="Phobius"/>
    </source>
</evidence>
<evidence type="ECO:0000313" key="3">
    <source>
        <dbReference type="Proteomes" id="UP001314229"/>
    </source>
</evidence>
<comment type="caution">
    <text evidence="2">The sequence shown here is derived from an EMBL/GenBank/DDBJ whole genome shotgun (WGS) entry which is preliminary data.</text>
</comment>
<dbReference type="AlphaFoldDB" id="A0AAV1NUW7"/>
<dbReference type="EMBL" id="CAWUFR010000064">
    <property type="protein sequence ID" value="CAK6963306.1"/>
    <property type="molecule type" value="Genomic_DNA"/>
</dbReference>